<keyword evidence="5" id="KW-0503">Monooxygenase</keyword>
<keyword evidence="7" id="KW-1185">Reference proteome</keyword>
<dbReference type="InterPro" id="IPR001128">
    <property type="entry name" value="Cyt_P450"/>
</dbReference>
<evidence type="ECO:0000256" key="3">
    <source>
        <dbReference type="ARBA" id="ARBA00023002"/>
    </source>
</evidence>
<dbReference type="EMBL" id="JBFCZG010000005">
    <property type="protein sequence ID" value="KAL3421782.1"/>
    <property type="molecule type" value="Genomic_DNA"/>
</dbReference>
<dbReference type="PANTHER" id="PTHR24296">
    <property type="entry name" value="CYTOCHROME P450"/>
    <property type="match status" value="1"/>
</dbReference>
<organism evidence="6 7">
    <name type="scientific">Phlyctema vagabunda</name>
    <dbReference type="NCBI Taxonomy" id="108571"/>
    <lineage>
        <taxon>Eukaryota</taxon>
        <taxon>Fungi</taxon>
        <taxon>Dikarya</taxon>
        <taxon>Ascomycota</taxon>
        <taxon>Pezizomycotina</taxon>
        <taxon>Leotiomycetes</taxon>
        <taxon>Helotiales</taxon>
        <taxon>Dermateaceae</taxon>
        <taxon>Phlyctema</taxon>
    </lineage>
</organism>
<keyword evidence="4 5" id="KW-0408">Iron</keyword>
<proteinExistence type="inferred from homology"/>
<evidence type="ECO:0000256" key="2">
    <source>
        <dbReference type="ARBA" id="ARBA00022723"/>
    </source>
</evidence>
<keyword evidence="2 5" id="KW-0479">Metal-binding</keyword>
<dbReference type="PRINTS" id="PR00385">
    <property type="entry name" value="P450"/>
</dbReference>
<dbReference type="InterPro" id="IPR017972">
    <property type="entry name" value="Cyt_P450_CS"/>
</dbReference>
<dbReference type="InterPro" id="IPR002401">
    <property type="entry name" value="Cyt_P450_E_grp-I"/>
</dbReference>
<dbReference type="SUPFAM" id="SSF48264">
    <property type="entry name" value="Cytochrome P450"/>
    <property type="match status" value="1"/>
</dbReference>
<keyword evidence="5" id="KW-0349">Heme</keyword>
<gene>
    <name evidence="6" type="ORF">PVAG01_05938</name>
</gene>
<evidence type="ECO:0000313" key="6">
    <source>
        <dbReference type="EMBL" id="KAL3421782.1"/>
    </source>
</evidence>
<accession>A0ABR4PEL7</accession>
<comment type="caution">
    <text evidence="6">The sequence shown here is derived from an EMBL/GenBank/DDBJ whole genome shotgun (WGS) entry which is preliminary data.</text>
</comment>
<name>A0ABR4PEL7_9HELO</name>
<protein>
    <submittedName>
        <fullName evidence="6">Cytochrome P450</fullName>
    </submittedName>
</protein>
<dbReference type="Gene3D" id="1.10.630.10">
    <property type="entry name" value="Cytochrome P450"/>
    <property type="match status" value="1"/>
</dbReference>
<evidence type="ECO:0000313" key="7">
    <source>
        <dbReference type="Proteomes" id="UP001629113"/>
    </source>
</evidence>
<dbReference type="Proteomes" id="UP001629113">
    <property type="component" value="Unassembled WGS sequence"/>
</dbReference>
<dbReference type="Pfam" id="PF00067">
    <property type="entry name" value="p450"/>
    <property type="match status" value="1"/>
</dbReference>
<dbReference type="InterPro" id="IPR036396">
    <property type="entry name" value="Cyt_P450_sf"/>
</dbReference>
<sequence length="306" mass="33981">MEMHASDSFSTAFEFASGATGERFQNPLWQVTELFVGGQFRQSIAKVKAFGTRIVSNAVSQRNIKTPSPPVKDVSDAVASTSGSLINSLLDTINDERVVADAALNYLSAGRDTTAQALTWVFYLLMRHPSVTEAIRKEIQSLGTTTSSPMIFHPTTLPYAMAVFYETLRLYPPVPFELKQCSQETTLPDGTYLPKTAVLVWCTWAMNRSHQTWGEDAEAFVPERWLDNEGLLVQKTAFEFPVFNGGPRTCLGKKMAEVVAVQIIATLVDQFDFVPVDQRERISKNSLTLPMEGGLPCFIRPRSISK</sequence>
<evidence type="ECO:0000256" key="1">
    <source>
        <dbReference type="ARBA" id="ARBA00010617"/>
    </source>
</evidence>
<keyword evidence="3 5" id="KW-0560">Oxidoreductase</keyword>
<reference evidence="6 7" key="1">
    <citation type="submission" date="2024-06" db="EMBL/GenBank/DDBJ databases">
        <title>Complete genome of Phlyctema vagabunda strain 19-DSS-EL-015.</title>
        <authorList>
            <person name="Fiorenzani C."/>
        </authorList>
    </citation>
    <scope>NUCLEOTIDE SEQUENCE [LARGE SCALE GENOMIC DNA]</scope>
    <source>
        <strain evidence="6 7">19-DSS-EL-015</strain>
    </source>
</reference>
<comment type="similarity">
    <text evidence="1 5">Belongs to the cytochrome P450 family.</text>
</comment>
<dbReference type="PROSITE" id="PS00086">
    <property type="entry name" value="CYTOCHROME_P450"/>
    <property type="match status" value="1"/>
</dbReference>
<evidence type="ECO:0000256" key="4">
    <source>
        <dbReference type="ARBA" id="ARBA00023004"/>
    </source>
</evidence>
<dbReference type="PRINTS" id="PR00463">
    <property type="entry name" value="EP450I"/>
</dbReference>
<evidence type="ECO:0000256" key="5">
    <source>
        <dbReference type="RuleBase" id="RU000461"/>
    </source>
</evidence>